<dbReference type="EMBL" id="WIQW01000008">
    <property type="protein sequence ID" value="KAF3108595.1"/>
    <property type="molecule type" value="Genomic_DNA"/>
</dbReference>
<comment type="caution">
    <text evidence="1">The sequence shown here is derived from an EMBL/GenBank/DDBJ whole genome shotgun (WGS) entry which is preliminary data.</text>
</comment>
<gene>
    <name evidence="1" type="ORF">TWF102_010720</name>
</gene>
<proteinExistence type="predicted"/>
<evidence type="ECO:0000313" key="2">
    <source>
        <dbReference type="Proteomes" id="UP000475325"/>
    </source>
</evidence>
<name>A0A7C8NKZ4_ORBOL</name>
<sequence>MSTTCWKIWQQNTLALERPDGVDIRAGGPSSQRTPARRKRITMRIQDVVPILARSVPKHSWTKILDKTIRNLCVAAWTFCVKLSRNWDSLLEYSNPSKLSTVPHLNGPHVPVTPLPCEEVCVNTEGAMRYC</sequence>
<protein>
    <submittedName>
        <fullName evidence="1">Uncharacterized protein</fullName>
    </submittedName>
</protein>
<organism evidence="1 2">
    <name type="scientific">Orbilia oligospora</name>
    <name type="common">Nematode-trapping fungus</name>
    <name type="synonym">Arthrobotrys oligospora</name>
    <dbReference type="NCBI Taxonomy" id="2813651"/>
    <lineage>
        <taxon>Eukaryota</taxon>
        <taxon>Fungi</taxon>
        <taxon>Dikarya</taxon>
        <taxon>Ascomycota</taxon>
        <taxon>Pezizomycotina</taxon>
        <taxon>Orbiliomycetes</taxon>
        <taxon>Orbiliales</taxon>
        <taxon>Orbiliaceae</taxon>
        <taxon>Orbilia</taxon>
    </lineage>
</organism>
<dbReference type="Proteomes" id="UP000475325">
    <property type="component" value="Unassembled WGS sequence"/>
</dbReference>
<reference evidence="1 2" key="1">
    <citation type="submission" date="2019-06" db="EMBL/GenBank/DDBJ databases">
        <authorList>
            <person name="Palmer J.M."/>
        </authorList>
    </citation>
    <scope>NUCLEOTIDE SEQUENCE [LARGE SCALE GENOMIC DNA]</scope>
    <source>
        <strain evidence="1 2">TWF102</strain>
    </source>
</reference>
<dbReference type="AlphaFoldDB" id="A0A7C8NKZ4"/>
<evidence type="ECO:0000313" key="1">
    <source>
        <dbReference type="EMBL" id="KAF3108595.1"/>
    </source>
</evidence>
<accession>A0A7C8NKZ4</accession>